<dbReference type="EMBL" id="VSSQ01121619">
    <property type="protein sequence ID" value="MPN53941.1"/>
    <property type="molecule type" value="Genomic_DNA"/>
</dbReference>
<proteinExistence type="predicted"/>
<protein>
    <submittedName>
        <fullName evidence="1">Uncharacterized protein</fullName>
    </submittedName>
</protein>
<gene>
    <name evidence="1" type="ORF">SDC9_201610</name>
</gene>
<evidence type="ECO:0000313" key="1">
    <source>
        <dbReference type="EMBL" id="MPN53941.1"/>
    </source>
</evidence>
<organism evidence="1">
    <name type="scientific">bioreactor metagenome</name>
    <dbReference type="NCBI Taxonomy" id="1076179"/>
    <lineage>
        <taxon>unclassified sequences</taxon>
        <taxon>metagenomes</taxon>
        <taxon>ecological metagenomes</taxon>
    </lineage>
</organism>
<reference evidence="1" key="1">
    <citation type="submission" date="2019-08" db="EMBL/GenBank/DDBJ databases">
        <authorList>
            <person name="Kucharzyk K."/>
            <person name="Murdoch R.W."/>
            <person name="Higgins S."/>
            <person name="Loffler F."/>
        </authorList>
    </citation>
    <scope>NUCLEOTIDE SEQUENCE</scope>
</reference>
<dbReference type="AlphaFoldDB" id="A0A645IRE9"/>
<sequence>MPENLVLENVPVISKEIRGSVATLVCAAGEKEAIAAVSKLNPILCEAVSLTLEEVFIYEMEAVGYDYSKIIF</sequence>
<name>A0A645IRE9_9ZZZZ</name>
<accession>A0A645IRE9</accession>
<comment type="caution">
    <text evidence="1">The sequence shown here is derived from an EMBL/GenBank/DDBJ whole genome shotgun (WGS) entry which is preliminary data.</text>
</comment>